<reference evidence="1" key="1">
    <citation type="submission" date="2019-08" db="EMBL/GenBank/DDBJ databases">
        <authorList>
            <person name="Kucharzyk K."/>
            <person name="Murdoch R.W."/>
            <person name="Higgins S."/>
            <person name="Loffler F."/>
        </authorList>
    </citation>
    <scope>NUCLEOTIDE SEQUENCE</scope>
</reference>
<dbReference type="AlphaFoldDB" id="A0A645JGM8"/>
<protein>
    <submittedName>
        <fullName evidence="1">Uncharacterized protein</fullName>
    </submittedName>
</protein>
<gene>
    <name evidence="1" type="ORF">SDC9_210358</name>
</gene>
<accession>A0A645JGM8</accession>
<dbReference type="EMBL" id="VSSQ01140842">
    <property type="protein sequence ID" value="MPN62606.1"/>
    <property type="molecule type" value="Genomic_DNA"/>
</dbReference>
<name>A0A645JGM8_9ZZZZ</name>
<organism evidence="1">
    <name type="scientific">bioreactor metagenome</name>
    <dbReference type="NCBI Taxonomy" id="1076179"/>
    <lineage>
        <taxon>unclassified sequences</taxon>
        <taxon>metagenomes</taxon>
        <taxon>ecological metagenomes</taxon>
    </lineage>
</organism>
<sequence length="43" mass="4572">MKVTTLPDVYNALLGEGGEEIVLNPAVITAARRCIDKMIELGG</sequence>
<evidence type="ECO:0000313" key="1">
    <source>
        <dbReference type="EMBL" id="MPN62606.1"/>
    </source>
</evidence>
<proteinExistence type="predicted"/>
<comment type="caution">
    <text evidence="1">The sequence shown here is derived from an EMBL/GenBank/DDBJ whole genome shotgun (WGS) entry which is preliminary data.</text>
</comment>